<dbReference type="PANTHER" id="PTHR34309">
    <property type="entry name" value="SLR1406 PROTEIN"/>
    <property type="match status" value="1"/>
</dbReference>
<dbReference type="InterPro" id="IPR005624">
    <property type="entry name" value="PduO/GlcC-like"/>
</dbReference>
<gene>
    <name evidence="4" type="ORF">DNFV4_01416</name>
</gene>
<evidence type="ECO:0000313" key="5">
    <source>
        <dbReference type="Proteomes" id="UP001179121"/>
    </source>
</evidence>
<evidence type="ECO:0000259" key="3">
    <source>
        <dbReference type="Pfam" id="PF00190"/>
    </source>
</evidence>
<protein>
    <submittedName>
        <fullName evidence="4">Heme-binding protein GlcG (Modular protein)</fullName>
    </submittedName>
</protein>
<dbReference type="AlphaFoldDB" id="A0AA86MY13"/>
<dbReference type="SUPFAM" id="SSF51182">
    <property type="entry name" value="RmlC-like cupins"/>
    <property type="match status" value="1"/>
</dbReference>
<keyword evidence="5" id="KW-1185">Reference proteome</keyword>
<name>A0AA86MY13_9BACT</name>
<dbReference type="PANTHER" id="PTHR34309:SF1">
    <property type="entry name" value="PROTEIN GLCG"/>
    <property type="match status" value="1"/>
</dbReference>
<dbReference type="InterPro" id="IPR038084">
    <property type="entry name" value="PduO/GlcC-like_sf"/>
</dbReference>
<proteinExistence type="predicted"/>
<organism evidence="4 5">
    <name type="scientific">Nitrospira tepida</name>
    <dbReference type="NCBI Taxonomy" id="2973512"/>
    <lineage>
        <taxon>Bacteria</taxon>
        <taxon>Pseudomonadati</taxon>
        <taxon>Nitrospirota</taxon>
        <taxon>Nitrospiria</taxon>
        <taxon>Nitrospirales</taxon>
        <taxon>Nitrospiraceae</taxon>
        <taxon>Nitrospira</taxon>
    </lineage>
</organism>
<evidence type="ECO:0000256" key="1">
    <source>
        <dbReference type="SAM" id="MobiDB-lite"/>
    </source>
</evidence>
<dbReference type="Gene3D" id="2.60.120.10">
    <property type="entry name" value="Jelly Rolls"/>
    <property type="match status" value="1"/>
</dbReference>
<feature type="chain" id="PRO_5041708971" evidence="2">
    <location>
        <begin position="23"/>
        <end position="306"/>
    </location>
</feature>
<dbReference type="Pfam" id="PF03928">
    <property type="entry name" value="HbpS-like"/>
    <property type="match status" value="1"/>
</dbReference>
<evidence type="ECO:0000313" key="4">
    <source>
        <dbReference type="EMBL" id="CAI4030984.1"/>
    </source>
</evidence>
<dbReference type="CDD" id="cd02208">
    <property type="entry name" value="cupin_RmlC-like"/>
    <property type="match status" value="1"/>
</dbReference>
<dbReference type="SUPFAM" id="SSF143744">
    <property type="entry name" value="GlcG-like"/>
    <property type="match status" value="1"/>
</dbReference>
<sequence length="306" mass="32254">MKYLNAATGALLMVMVGSTAHAESVADRRGLTLEGAKKVIAAARAEASRLKAPGGSIAVVDDGGNLLALERLDQTFAASANIAIGKARTAALFKKPTKAFEEAIKSGRTSMVTLGGDLQNFTPLQGGIPLEWEGKVVGAIGVSGAASAQQDEDLAMAGAQSLESMDLARDKIGETQTPLPVTYIESRQVSAAFRNGAVLVGEDETMMHAARNYMVHASHRDRPGLVEIHELDTDIVYVLEGTATLVTGGEPVGTKPIAPHELRGSSVTGGETRRLVPGDVVIIPNGVPHWFKEVSAPFNYYVVKVR</sequence>
<dbReference type="InterPro" id="IPR052517">
    <property type="entry name" value="GlcG_carb_metab_protein"/>
</dbReference>
<dbReference type="Pfam" id="PF00190">
    <property type="entry name" value="Cupin_1"/>
    <property type="match status" value="1"/>
</dbReference>
<dbReference type="InterPro" id="IPR014710">
    <property type="entry name" value="RmlC-like_jellyroll"/>
</dbReference>
<feature type="signal peptide" evidence="2">
    <location>
        <begin position="1"/>
        <end position="22"/>
    </location>
</feature>
<feature type="region of interest" description="Disordered" evidence="1">
    <location>
        <begin position="250"/>
        <end position="269"/>
    </location>
</feature>
<feature type="domain" description="Cupin type-1" evidence="3">
    <location>
        <begin position="232"/>
        <end position="294"/>
    </location>
</feature>
<reference evidence="4" key="1">
    <citation type="submission" date="2022-10" db="EMBL/GenBank/DDBJ databases">
        <authorList>
            <person name="Koch H."/>
        </authorList>
    </citation>
    <scope>NUCLEOTIDE SEQUENCE</scope>
    <source>
        <strain evidence="4">DNF</strain>
    </source>
</reference>
<keyword evidence="2" id="KW-0732">Signal</keyword>
<accession>A0AA86MY13</accession>
<dbReference type="InterPro" id="IPR006045">
    <property type="entry name" value="Cupin_1"/>
</dbReference>
<dbReference type="Proteomes" id="UP001179121">
    <property type="component" value="Chromosome"/>
</dbReference>
<dbReference type="InterPro" id="IPR011051">
    <property type="entry name" value="RmlC_Cupin_sf"/>
</dbReference>
<dbReference type="KEGG" id="nti:DNFV4_01416"/>
<dbReference type="EMBL" id="OX365700">
    <property type="protein sequence ID" value="CAI4030984.1"/>
    <property type="molecule type" value="Genomic_DNA"/>
</dbReference>
<evidence type="ECO:0000256" key="2">
    <source>
        <dbReference type="SAM" id="SignalP"/>
    </source>
</evidence>
<dbReference type="Gene3D" id="3.30.450.150">
    <property type="entry name" value="Haem-degrading domain"/>
    <property type="match status" value="1"/>
</dbReference>